<sequence>MSIRHALLAICLSGLVAACGHAPPEQTHDACLILEDNRAWWRDLRRSEDRWGVSPGIQLAILRRESSFNAHARPARQRLFGVIPGRRPSSAYGYAQALDSTWDWYREETGRRGADRDDFGDATDFIGWYSHMSGRLSGISPTDGRSLYLAYHQGHTGYNQGTYRGIAWLNRAASQVATDASRYDSQISQCRRRLDRRFLGVF</sequence>
<proteinExistence type="predicted"/>
<evidence type="ECO:0000313" key="4">
    <source>
        <dbReference type="Proteomes" id="UP001354971"/>
    </source>
</evidence>
<evidence type="ECO:0000313" key="3">
    <source>
        <dbReference type="EMBL" id="MEE2524844.1"/>
    </source>
</evidence>
<evidence type="ECO:0000256" key="1">
    <source>
        <dbReference type="SAM" id="SignalP"/>
    </source>
</evidence>
<name>A0ABU7LMM7_9PROT</name>
<protein>
    <recommendedName>
        <fullName evidence="2">Transglycosylase SLT domain-containing protein</fullName>
    </recommendedName>
</protein>
<dbReference type="EMBL" id="JAZDRP010000001">
    <property type="protein sequence ID" value="MEE2524844.1"/>
    <property type="molecule type" value="Genomic_DNA"/>
</dbReference>
<organism evidence="3 4">
    <name type="scientific">Hyphobacterium lacteum</name>
    <dbReference type="NCBI Taxonomy" id="3116575"/>
    <lineage>
        <taxon>Bacteria</taxon>
        <taxon>Pseudomonadati</taxon>
        <taxon>Pseudomonadota</taxon>
        <taxon>Alphaproteobacteria</taxon>
        <taxon>Maricaulales</taxon>
        <taxon>Maricaulaceae</taxon>
        <taxon>Hyphobacterium</taxon>
    </lineage>
</organism>
<gene>
    <name evidence="3" type="ORF">V0U79_00565</name>
</gene>
<keyword evidence="1" id="KW-0732">Signal</keyword>
<dbReference type="InterPro" id="IPR045795">
    <property type="entry name" value="SLT_4"/>
</dbReference>
<dbReference type="RefSeq" id="WP_330197512.1">
    <property type="nucleotide sequence ID" value="NZ_JAZDRP010000001.1"/>
</dbReference>
<dbReference type="Proteomes" id="UP001354971">
    <property type="component" value="Unassembled WGS sequence"/>
</dbReference>
<dbReference type="InterPro" id="IPR023346">
    <property type="entry name" value="Lysozyme-like_dom_sf"/>
</dbReference>
<dbReference type="PROSITE" id="PS51257">
    <property type="entry name" value="PROKAR_LIPOPROTEIN"/>
    <property type="match status" value="1"/>
</dbReference>
<dbReference type="Gene3D" id="1.10.530.10">
    <property type="match status" value="1"/>
</dbReference>
<dbReference type="SUPFAM" id="SSF53955">
    <property type="entry name" value="Lysozyme-like"/>
    <property type="match status" value="1"/>
</dbReference>
<feature type="chain" id="PRO_5047141871" description="Transglycosylase SLT domain-containing protein" evidence="1">
    <location>
        <begin position="23"/>
        <end position="202"/>
    </location>
</feature>
<comment type="caution">
    <text evidence="3">The sequence shown here is derived from an EMBL/GenBank/DDBJ whole genome shotgun (WGS) entry which is preliminary data.</text>
</comment>
<accession>A0ABU7LMM7</accession>
<keyword evidence="4" id="KW-1185">Reference proteome</keyword>
<dbReference type="Pfam" id="PF19489">
    <property type="entry name" value="SLT_4"/>
    <property type="match status" value="1"/>
</dbReference>
<feature type="domain" description="Transglycosylase SLT" evidence="2">
    <location>
        <begin position="8"/>
        <end position="190"/>
    </location>
</feature>
<dbReference type="CDD" id="cd00442">
    <property type="entry name" value="Lyz-like"/>
    <property type="match status" value="1"/>
</dbReference>
<evidence type="ECO:0000259" key="2">
    <source>
        <dbReference type="Pfam" id="PF19489"/>
    </source>
</evidence>
<feature type="signal peptide" evidence="1">
    <location>
        <begin position="1"/>
        <end position="22"/>
    </location>
</feature>
<reference evidence="3 4" key="1">
    <citation type="submission" date="2024-01" db="EMBL/GenBank/DDBJ databases">
        <title>Hyphobacterium bacterium isolated from marine sediment.</title>
        <authorList>
            <person name="Zhao S."/>
        </authorList>
    </citation>
    <scope>NUCLEOTIDE SEQUENCE [LARGE SCALE GENOMIC DNA]</scope>
    <source>
        <strain evidence="4">HN65</strain>
    </source>
</reference>